<evidence type="ECO:0000313" key="1">
    <source>
        <dbReference type="EMBL" id="CAB3774711.1"/>
    </source>
</evidence>
<gene>
    <name evidence="1" type="ORF">LMG29542_08089</name>
</gene>
<dbReference type="EMBL" id="CADIKH010000155">
    <property type="protein sequence ID" value="CAB3774711.1"/>
    <property type="molecule type" value="Genomic_DNA"/>
</dbReference>
<accession>A0A6J5FA81</accession>
<name>A0A6J5FA81_9BURK</name>
<organism evidence="1 2">
    <name type="scientific">Paraburkholderia humisilvae</name>
    <dbReference type="NCBI Taxonomy" id="627669"/>
    <lineage>
        <taxon>Bacteria</taxon>
        <taxon>Pseudomonadati</taxon>
        <taxon>Pseudomonadota</taxon>
        <taxon>Betaproteobacteria</taxon>
        <taxon>Burkholderiales</taxon>
        <taxon>Burkholderiaceae</taxon>
        <taxon>Paraburkholderia</taxon>
    </lineage>
</organism>
<dbReference type="AlphaFoldDB" id="A0A6J5FA81"/>
<reference evidence="1 2" key="1">
    <citation type="submission" date="2020-04" db="EMBL/GenBank/DDBJ databases">
        <authorList>
            <person name="De Canck E."/>
        </authorList>
    </citation>
    <scope>NUCLEOTIDE SEQUENCE [LARGE SCALE GENOMIC DNA]</scope>
    <source>
        <strain evidence="1 2">LMG 29542</strain>
    </source>
</reference>
<keyword evidence="2" id="KW-1185">Reference proteome</keyword>
<evidence type="ECO:0000313" key="2">
    <source>
        <dbReference type="Proteomes" id="UP000494363"/>
    </source>
</evidence>
<proteinExistence type="predicted"/>
<sequence>MLCRVHNQSLKRWTTQGTQDAVRWRPCTGARYFELTDRCGGQTSADTQIGAKADGAVYADRDAIDREMESN</sequence>
<protein>
    <submittedName>
        <fullName evidence="1">Uncharacterized protein</fullName>
    </submittedName>
</protein>
<dbReference type="Proteomes" id="UP000494363">
    <property type="component" value="Unassembled WGS sequence"/>
</dbReference>